<name>A0ACC0WSL8_9STRA</name>
<sequence>MHWGDSKHAGVPCSNVIHKILATPPGKLTLDLFHEHWHLTKNVADIESLISPQAHIGAILRQIETRHSHIPPHQQRMMQAQLAVLAQEQPLEQVQKPASVRTRGRPTKSDNSTRRDPSAFELVDKVISKNKRCVRCRLLGNNIRSFPSSLAEDLVICAPPTLNADALKPSLQVCLQNVIHSVPDGNCGYRSIAYFTKGDQEAYYLVPDDAILAATVYQRAVVIVTDTIYGSATYLPATGSTIRHLDPVIVALLMATIFNLLSRNGHTLPDGDPGSKRQHQQAGTWDAWVSLLQAPMLRWKAQCEKVEDQECIDLT</sequence>
<gene>
    <name evidence="1" type="ORF">PsorP6_002585</name>
</gene>
<reference evidence="1 2" key="1">
    <citation type="journal article" date="2022" name="bioRxiv">
        <title>The genome of the oomycete Peronosclerospora sorghi, a cosmopolitan pathogen of maize and sorghum, is inflated with dispersed pseudogenes.</title>
        <authorList>
            <person name="Fletcher K."/>
            <person name="Martin F."/>
            <person name="Isakeit T."/>
            <person name="Cavanaugh K."/>
            <person name="Magill C."/>
            <person name="Michelmore R."/>
        </authorList>
    </citation>
    <scope>NUCLEOTIDE SEQUENCE [LARGE SCALE GENOMIC DNA]</scope>
    <source>
        <strain evidence="1">P6</strain>
    </source>
</reference>
<dbReference type="Proteomes" id="UP001163321">
    <property type="component" value="Chromosome 1"/>
</dbReference>
<evidence type="ECO:0000313" key="2">
    <source>
        <dbReference type="Proteomes" id="UP001163321"/>
    </source>
</evidence>
<organism evidence="1 2">
    <name type="scientific">Peronosclerospora sorghi</name>
    <dbReference type="NCBI Taxonomy" id="230839"/>
    <lineage>
        <taxon>Eukaryota</taxon>
        <taxon>Sar</taxon>
        <taxon>Stramenopiles</taxon>
        <taxon>Oomycota</taxon>
        <taxon>Peronosporomycetes</taxon>
        <taxon>Peronosporales</taxon>
        <taxon>Peronosporaceae</taxon>
        <taxon>Peronosclerospora</taxon>
    </lineage>
</organism>
<dbReference type="EMBL" id="CM047580">
    <property type="protein sequence ID" value="KAI9920691.1"/>
    <property type="molecule type" value="Genomic_DNA"/>
</dbReference>
<evidence type="ECO:0000313" key="1">
    <source>
        <dbReference type="EMBL" id="KAI9920691.1"/>
    </source>
</evidence>
<proteinExistence type="predicted"/>
<comment type="caution">
    <text evidence="1">The sequence shown here is derived from an EMBL/GenBank/DDBJ whole genome shotgun (WGS) entry which is preliminary data.</text>
</comment>
<protein>
    <submittedName>
        <fullName evidence="1">Uncharacterized protein</fullName>
    </submittedName>
</protein>
<accession>A0ACC0WSL8</accession>
<keyword evidence="2" id="KW-1185">Reference proteome</keyword>